<keyword evidence="4" id="KW-0547">Nucleotide-binding</keyword>
<feature type="domain" description="Pyridoxamine kinase/Phosphomethylpyrimidine kinase" evidence="7">
    <location>
        <begin position="14"/>
        <end position="262"/>
    </location>
</feature>
<dbReference type="PANTHER" id="PTHR20858:SF17">
    <property type="entry name" value="HYDROXYMETHYLPYRIMIDINE_PHOSPHOMETHYLPYRIMIDINE KINASE THI20-RELATED"/>
    <property type="match status" value="1"/>
</dbReference>
<evidence type="ECO:0000256" key="1">
    <source>
        <dbReference type="ARBA" id="ARBA00004948"/>
    </source>
</evidence>
<evidence type="ECO:0000256" key="6">
    <source>
        <dbReference type="ARBA" id="ARBA00022840"/>
    </source>
</evidence>
<dbReference type="CDD" id="cd01169">
    <property type="entry name" value="HMPP_kinase"/>
    <property type="match status" value="1"/>
</dbReference>
<dbReference type="GO" id="GO:0005524">
    <property type="term" value="F:ATP binding"/>
    <property type="evidence" value="ECO:0007669"/>
    <property type="project" value="UniProtKB-KW"/>
</dbReference>
<comment type="pathway">
    <text evidence="1">Cofactor biosynthesis; thiamine diphosphate biosynthesis.</text>
</comment>
<keyword evidence="5 8" id="KW-0418">Kinase</keyword>
<dbReference type="EC" id="2.7.1.49" evidence="2"/>
<keyword evidence="3" id="KW-0808">Transferase</keyword>
<dbReference type="Gene3D" id="3.40.1190.20">
    <property type="match status" value="1"/>
</dbReference>
<dbReference type="NCBIfam" id="TIGR00097">
    <property type="entry name" value="HMP-P_kinase"/>
    <property type="match status" value="1"/>
</dbReference>
<organism evidence="8 9">
    <name type="scientific">Prevotella intermedia</name>
    <dbReference type="NCBI Taxonomy" id="28131"/>
    <lineage>
        <taxon>Bacteria</taxon>
        <taxon>Pseudomonadati</taxon>
        <taxon>Bacteroidota</taxon>
        <taxon>Bacteroidia</taxon>
        <taxon>Bacteroidales</taxon>
        <taxon>Prevotellaceae</taxon>
        <taxon>Prevotella</taxon>
    </lineage>
</organism>
<dbReference type="AlphaFoldDB" id="A0A0S3UK77"/>
<accession>A0A0S3UK77</accession>
<evidence type="ECO:0000313" key="8">
    <source>
        <dbReference type="EMBL" id="BAU17824.1"/>
    </source>
</evidence>
<evidence type="ECO:0000256" key="4">
    <source>
        <dbReference type="ARBA" id="ARBA00022741"/>
    </source>
</evidence>
<dbReference type="Pfam" id="PF08543">
    <property type="entry name" value="Phos_pyr_kin"/>
    <property type="match status" value="1"/>
</dbReference>
<evidence type="ECO:0000256" key="3">
    <source>
        <dbReference type="ARBA" id="ARBA00022679"/>
    </source>
</evidence>
<dbReference type="Proteomes" id="UP000217431">
    <property type="component" value="Chromosome I"/>
</dbReference>
<sequence>MMHYVKTLTIAGSDSGGGAGIQADIKTMSALGCYASSVVTAVTAQNTKQVFCIQNIESAVVEAQLRAVLTDLHPDAIKIGMVGCAENIKTIAQVLAEYNDIPLVIDPVMVSTSGNKLMEEEAIGTFCRHLLPMATVLTPNIAEAEVLAHRTIATVADIDEAAEEILKLGCKALLIKGGHIEGSTKTDRFYFADNSKPLIFETETIDSFNTHGTGCTLSSAIAAFLARGLRLEKAVAKAKNYISQAIREGANVCIGSGHGAVNHFFCPDKLIKR</sequence>
<reference evidence="8 9" key="1">
    <citation type="journal article" date="2016" name="DNA Res.">
        <title>The complete genome sequencing of Prevotella intermedia strain OMA14 and a subsequent fine-scale, intra-species genomic comparison reveal an unusual amplification of conjugative and mobile transposons and identify a novel Prevotella-lineage-specific repeat.</title>
        <authorList>
            <person name="Naito M."/>
            <person name="Ogura Y."/>
            <person name="Itoh T."/>
            <person name="Shoji M."/>
            <person name="Okamoto M."/>
            <person name="Hayashi T."/>
            <person name="Nakayama K."/>
        </authorList>
    </citation>
    <scope>NUCLEOTIDE SEQUENCE [LARGE SCALE GENOMIC DNA]</scope>
    <source>
        <strain evidence="8 9">OMA14</strain>
    </source>
</reference>
<dbReference type="GO" id="GO:0005829">
    <property type="term" value="C:cytosol"/>
    <property type="evidence" value="ECO:0007669"/>
    <property type="project" value="TreeGrafter"/>
</dbReference>
<dbReference type="SUPFAM" id="SSF53613">
    <property type="entry name" value="Ribokinase-like"/>
    <property type="match status" value="1"/>
</dbReference>
<dbReference type="InterPro" id="IPR004399">
    <property type="entry name" value="HMP/HMP-P_kinase_dom"/>
</dbReference>
<dbReference type="EMBL" id="AP014597">
    <property type="protein sequence ID" value="BAU17824.1"/>
    <property type="molecule type" value="Genomic_DNA"/>
</dbReference>
<dbReference type="InterPro" id="IPR013749">
    <property type="entry name" value="PM/HMP-P_kinase-1"/>
</dbReference>
<evidence type="ECO:0000256" key="2">
    <source>
        <dbReference type="ARBA" id="ARBA00012135"/>
    </source>
</evidence>
<dbReference type="GO" id="GO:0009228">
    <property type="term" value="P:thiamine biosynthetic process"/>
    <property type="evidence" value="ECO:0007669"/>
    <property type="project" value="InterPro"/>
</dbReference>
<evidence type="ECO:0000313" key="9">
    <source>
        <dbReference type="Proteomes" id="UP000217431"/>
    </source>
</evidence>
<gene>
    <name evidence="8" type="ORF">PIOMA14_I_1316</name>
</gene>
<dbReference type="GO" id="GO:0008902">
    <property type="term" value="F:hydroxymethylpyrimidine kinase activity"/>
    <property type="evidence" value="ECO:0007669"/>
    <property type="project" value="UniProtKB-EC"/>
</dbReference>
<name>A0A0S3UK77_PREIN</name>
<keyword evidence="6" id="KW-0067">ATP-binding</keyword>
<dbReference type="STRING" id="28131.BWX40_01600"/>
<protein>
    <recommendedName>
        <fullName evidence="2">hydroxymethylpyrimidine kinase</fullName>
        <ecNumber evidence="2">2.7.1.49</ecNumber>
    </recommendedName>
</protein>
<evidence type="ECO:0000256" key="5">
    <source>
        <dbReference type="ARBA" id="ARBA00022777"/>
    </source>
</evidence>
<dbReference type="GO" id="GO:0008972">
    <property type="term" value="F:phosphomethylpyrimidine kinase activity"/>
    <property type="evidence" value="ECO:0007669"/>
    <property type="project" value="InterPro"/>
</dbReference>
<dbReference type="FunFam" id="3.40.1190.20:FF:000003">
    <property type="entry name" value="Phosphomethylpyrimidine kinase ThiD"/>
    <property type="match status" value="1"/>
</dbReference>
<proteinExistence type="predicted"/>
<dbReference type="PANTHER" id="PTHR20858">
    <property type="entry name" value="PHOSPHOMETHYLPYRIMIDINE KINASE"/>
    <property type="match status" value="1"/>
</dbReference>
<evidence type="ECO:0000259" key="7">
    <source>
        <dbReference type="Pfam" id="PF08543"/>
    </source>
</evidence>
<dbReference type="InterPro" id="IPR029056">
    <property type="entry name" value="Ribokinase-like"/>
</dbReference>
<dbReference type="RefSeq" id="WP_394798126.1">
    <property type="nucleotide sequence ID" value="NZ_AP014597.1"/>
</dbReference>